<dbReference type="Proteomes" id="UP000007069">
    <property type="component" value="Chromosome"/>
</dbReference>
<dbReference type="STRING" id="456327.BJD11_22685"/>
<accession>Q3BZN1</accession>
<evidence type="ECO:0000313" key="2">
    <source>
        <dbReference type="Proteomes" id="UP000007069"/>
    </source>
</evidence>
<sequence length="430" mass="45544">MGAGRGMQQAHGTISTSVAPTQGRGRIKLSCLIKAIMTTTNVSPCMPSLFANAAIRSHYRRRSDGQAAGSSERLLLDLIRRAGQFERADLPRASGLSVPGIKGIVDPLVAHGLLQLRPSLRRGRGQPNAQVSLVPGYAYSVGVSVMVDGFAVVLIDFAGQVRGMRQLTAFPLTLAVVRAQLPALVEALLTAAGVDRQHVFGVGLSMTGPRIGDGTRVNPPLSLAAEWMQVELDRFVADCLQLPVWMDNDAHCAALAEAVYGIGRQSPDLVYLSISDGFAAGVIAAGNVRRGAHGNGGELGRISAITGMARPTLESLRQALAADGHALPDLHTMLQHYDAAWPQIDAWLDAVEPTVTLAVAAIIALIDPRVIVFGARLPTDLAQRLIARIAFEPAPRRGVALPYPTLQVGQVTAHATVLGAAMLPFKETLF</sequence>
<dbReference type="GO" id="GO:0019262">
    <property type="term" value="P:N-acetylneuraminate catabolic process"/>
    <property type="evidence" value="ECO:0007669"/>
    <property type="project" value="TreeGrafter"/>
</dbReference>
<dbReference type="InterPro" id="IPR036390">
    <property type="entry name" value="WH_DNA-bd_sf"/>
</dbReference>
<proteinExistence type="predicted"/>
<dbReference type="Gene3D" id="1.10.10.10">
    <property type="entry name" value="Winged helix-like DNA-binding domain superfamily/Winged helix DNA-binding domain"/>
    <property type="match status" value="1"/>
</dbReference>
<protein>
    <submittedName>
        <fullName evidence="1">Putative transcriptional regulator, ROK family</fullName>
    </submittedName>
</protein>
<dbReference type="FunFam" id="3.30.420.40:FF:000235">
    <property type="entry name" value="ROK family transcriptional regulator"/>
    <property type="match status" value="1"/>
</dbReference>
<dbReference type="eggNOG" id="COG1940">
    <property type="taxonomic scope" value="Bacteria"/>
</dbReference>
<dbReference type="EMBL" id="AM039952">
    <property type="protein sequence ID" value="CAJ21682.1"/>
    <property type="molecule type" value="Genomic_DNA"/>
</dbReference>
<dbReference type="AlphaFoldDB" id="Q3BZN1"/>
<dbReference type="eggNOG" id="COG2512">
    <property type="taxonomic scope" value="Bacteria"/>
</dbReference>
<evidence type="ECO:0000313" key="1">
    <source>
        <dbReference type="EMBL" id="CAJ21682.1"/>
    </source>
</evidence>
<dbReference type="InterPro" id="IPR000600">
    <property type="entry name" value="ROK"/>
</dbReference>
<gene>
    <name evidence="1" type="ordered locus">XCV0051</name>
</gene>
<dbReference type="InterPro" id="IPR043129">
    <property type="entry name" value="ATPase_NBD"/>
</dbReference>
<dbReference type="CDD" id="cd23763">
    <property type="entry name" value="ASKHA_ATPase_ROK"/>
    <property type="match status" value="1"/>
</dbReference>
<name>Q3BZN1_XANE5</name>
<dbReference type="Pfam" id="PF00480">
    <property type="entry name" value="ROK"/>
    <property type="match status" value="1"/>
</dbReference>
<dbReference type="SUPFAM" id="SSF46785">
    <property type="entry name" value="Winged helix' DNA-binding domain"/>
    <property type="match status" value="1"/>
</dbReference>
<dbReference type="PANTHER" id="PTHR18964">
    <property type="entry name" value="ROK (REPRESSOR, ORF, KINASE) FAMILY"/>
    <property type="match status" value="1"/>
</dbReference>
<dbReference type="InterPro" id="IPR036388">
    <property type="entry name" value="WH-like_DNA-bd_sf"/>
</dbReference>
<dbReference type="GO" id="GO:0009384">
    <property type="term" value="F:N-acylmannosamine kinase activity"/>
    <property type="evidence" value="ECO:0007669"/>
    <property type="project" value="TreeGrafter"/>
</dbReference>
<dbReference type="HOGENOM" id="CLU_036604_13_0_6"/>
<dbReference type="PANTHER" id="PTHR18964:SF169">
    <property type="entry name" value="N-ACETYLMANNOSAMINE KINASE"/>
    <property type="match status" value="1"/>
</dbReference>
<organism evidence="2">
    <name type="scientific">Xanthomonas euvesicatoria pv. vesicatoria (strain 85-10)</name>
    <name type="common">Xanthomonas campestris pv. vesicatoria</name>
    <dbReference type="NCBI Taxonomy" id="316273"/>
    <lineage>
        <taxon>Bacteria</taxon>
        <taxon>Pseudomonadati</taxon>
        <taxon>Pseudomonadota</taxon>
        <taxon>Gammaproteobacteria</taxon>
        <taxon>Lysobacterales</taxon>
        <taxon>Lysobacteraceae</taxon>
        <taxon>Xanthomonas</taxon>
    </lineage>
</organism>
<dbReference type="Gene3D" id="3.30.420.40">
    <property type="match status" value="2"/>
</dbReference>
<dbReference type="KEGG" id="xcv:XCV0051"/>
<reference evidence="1 2" key="1">
    <citation type="journal article" date="2005" name="J. Bacteriol.">
        <title>Insights into genome plasticity and pathogenicity of the plant pathogenic Bacterium Xanthomonas campestris pv. vesicatoria revealed by the complete genome sequence.</title>
        <authorList>
            <person name="Thieme F."/>
            <person name="Koebnik R."/>
            <person name="Bekel T."/>
            <person name="Berger C."/>
            <person name="Boch J."/>
            <person name="Buettner D."/>
            <person name="Caldana C."/>
            <person name="Gaigalat L."/>
            <person name="Goesmann A."/>
            <person name="Kay S."/>
            <person name="Kirchner O."/>
            <person name="Lanz C."/>
            <person name="Linke B."/>
            <person name="McHardy A.C."/>
            <person name="Meyer F."/>
            <person name="Mittenhuber G."/>
            <person name="Nies D.H."/>
            <person name="Niesbach-Kloesgen U."/>
            <person name="Patschkowski T."/>
            <person name="Rueckert C."/>
            <person name="Rupp O."/>
            <person name="Schneicker S."/>
            <person name="Schuster S.C."/>
            <person name="Vorhoelter F.J."/>
            <person name="Weber E."/>
            <person name="Puehler A."/>
            <person name="Bonas U."/>
            <person name="Bartels D."/>
            <person name="Kaiser O."/>
        </authorList>
    </citation>
    <scope>NUCLEOTIDE SEQUENCE [LARGE SCALE GENOMIC DNA]</scope>
    <source>
        <strain evidence="1 2">85-10</strain>
    </source>
</reference>
<dbReference type="SUPFAM" id="SSF53067">
    <property type="entry name" value="Actin-like ATPase domain"/>
    <property type="match status" value="1"/>
</dbReference>